<accession>A0AAV1YS69</accession>
<evidence type="ECO:0000313" key="1">
    <source>
        <dbReference type="EMBL" id="CAL1261770.1"/>
    </source>
</evidence>
<sequence length="79" mass="8826">RRSFKLSGNALELNETAEDSSPNWCKDFSSGANSCIYCPNFATHKDNTRIKEKSGFLTFNKKSELLHSGYAESKAAEVF</sequence>
<dbReference type="AlphaFoldDB" id="A0AAV1YS69"/>
<keyword evidence="2" id="KW-1185">Reference proteome</keyword>
<dbReference type="EMBL" id="CAXIEN010000003">
    <property type="protein sequence ID" value="CAL1261770.1"/>
    <property type="molecule type" value="Genomic_DNA"/>
</dbReference>
<protein>
    <submittedName>
        <fullName evidence="1">Uncharacterized protein</fullName>
    </submittedName>
</protein>
<gene>
    <name evidence="1" type="ORF">LARSCL_LOCUS610</name>
</gene>
<evidence type="ECO:0000313" key="2">
    <source>
        <dbReference type="Proteomes" id="UP001497382"/>
    </source>
</evidence>
<comment type="caution">
    <text evidence="1">The sequence shown here is derived from an EMBL/GenBank/DDBJ whole genome shotgun (WGS) entry which is preliminary data.</text>
</comment>
<dbReference type="Proteomes" id="UP001497382">
    <property type="component" value="Unassembled WGS sequence"/>
</dbReference>
<reference evidence="1 2" key="1">
    <citation type="submission" date="2024-04" db="EMBL/GenBank/DDBJ databases">
        <authorList>
            <person name="Rising A."/>
            <person name="Reimegard J."/>
            <person name="Sonavane S."/>
            <person name="Akerstrom W."/>
            <person name="Nylinder S."/>
            <person name="Hedman E."/>
            <person name="Kallberg Y."/>
        </authorList>
    </citation>
    <scope>NUCLEOTIDE SEQUENCE [LARGE SCALE GENOMIC DNA]</scope>
</reference>
<organism evidence="1 2">
    <name type="scientific">Larinioides sclopetarius</name>
    <dbReference type="NCBI Taxonomy" id="280406"/>
    <lineage>
        <taxon>Eukaryota</taxon>
        <taxon>Metazoa</taxon>
        <taxon>Ecdysozoa</taxon>
        <taxon>Arthropoda</taxon>
        <taxon>Chelicerata</taxon>
        <taxon>Arachnida</taxon>
        <taxon>Araneae</taxon>
        <taxon>Araneomorphae</taxon>
        <taxon>Entelegynae</taxon>
        <taxon>Araneoidea</taxon>
        <taxon>Araneidae</taxon>
        <taxon>Larinioides</taxon>
    </lineage>
</organism>
<proteinExistence type="predicted"/>
<name>A0AAV1YS69_9ARAC</name>
<feature type="non-terminal residue" evidence="1">
    <location>
        <position position="1"/>
    </location>
</feature>